<feature type="compositionally biased region" description="Basic and acidic residues" evidence="1">
    <location>
        <begin position="39"/>
        <end position="49"/>
    </location>
</feature>
<proteinExistence type="predicted"/>
<dbReference type="RefSeq" id="WP_173945181.1">
    <property type="nucleotide sequence ID" value="NZ_CP102846.1"/>
</dbReference>
<keyword evidence="2" id="KW-0614">Plasmid</keyword>
<reference evidence="2" key="1">
    <citation type="submission" date="2022-08" db="EMBL/GenBank/DDBJ databases">
        <title>Microvirga terrae sp. nov., isolated from soil.</title>
        <authorList>
            <person name="Kim K.H."/>
            <person name="Seo Y.L."/>
            <person name="Kim J.M."/>
            <person name="Lee J.K."/>
            <person name="Han D.M."/>
            <person name="Jeon C.O."/>
        </authorList>
    </citation>
    <scope>NUCLEOTIDE SEQUENCE</scope>
    <source>
        <strain evidence="2">R24</strain>
        <plasmid evidence="2">pR24_1</plasmid>
    </source>
</reference>
<accession>A0ABY5S273</accession>
<dbReference type="EMBL" id="CP102846">
    <property type="protein sequence ID" value="UVF22359.1"/>
    <property type="molecule type" value="Genomic_DNA"/>
</dbReference>
<geneLocation type="plasmid" evidence="2 3">
    <name>pR24_1</name>
</geneLocation>
<keyword evidence="3" id="KW-1185">Reference proteome</keyword>
<organism evidence="2 3">
    <name type="scientific">Microvirga terrae</name>
    <dbReference type="NCBI Taxonomy" id="2740529"/>
    <lineage>
        <taxon>Bacteria</taxon>
        <taxon>Pseudomonadati</taxon>
        <taxon>Pseudomonadota</taxon>
        <taxon>Alphaproteobacteria</taxon>
        <taxon>Hyphomicrobiales</taxon>
        <taxon>Methylobacteriaceae</taxon>
        <taxon>Microvirga</taxon>
    </lineage>
</organism>
<gene>
    <name evidence="2" type="ORF">HPT29_027155</name>
</gene>
<dbReference type="Proteomes" id="UP001017257">
    <property type="component" value="Plasmid pR24_1"/>
</dbReference>
<feature type="region of interest" description="Disordered" evidence="1">
    <location>
        <begin position="24"/>
        <end position="49"/>
    </location>
</feature>
<name>A0ABY5S273_9HYPH</name>
<evidence type="ECO:0000256" key="1">
    <source>
        <dbReference type="SAM" id="MobiDB-lite"/>
    </source>
</evidence>
<sequence>MAQNILSSAKAIMRKILGALTSAPAPAVQPRPQLNGRRGYGDDSIKLPG</sequence>
<evidence type="ECO:0000313" key="3">
    <source>
        <dbReference type="Proteomes" id="UP001017257"/>
    </source>
</evidence>
<protein>
    <submittedName>
        <fullName evidence="2">Uncharacterized protein</fullName>
    </submittedName>
</protein>
<evidence type="ECO:0000313" key="2">
    <source>
        <dbReference type="EMBL" id="UVF22359.1"/>
    </source>
</evidence>